<sequence>MSTEQKGSLTIAGSGIAAIAHITLETLSHIREADKVYYVVADRATEAFIQDNSTNGAVDLSIFYDKEKDRYNTYVQMCEIMLRDVRAGYNVLGIFYGHPGVFVSPSHRAITIARDEGFRAVMLAGVSAEDYMFADLGFDPAVPGCMTQEATTILVDNKKLDPSVHNVIWQVGGIGVPNMVFDNRRFHLLVDRLEEDFGADHKVVHYIGAVLPQSDTVKEEFLIGDLRKEEHLTRFTTASTFYVPPRDVNAAPNRSEMIKMLGLPEGMGHITERYPYATQLGGAAVPAYGPLEQAAVARLANHTAPQDHVLLRASPALRRFMTDLALQPSLREQYKADPAAVVEAVPELSEDEKAALATGEAGPVLSLMSGTSGPGQTQLMFLLVLTNLTA</sequence>
<dbReference type="GO" id="GO:0032259">
    <property type="term" value="P:methylation"/>
    <property type="evidence" value="ECO:0007669"/>
    <property type="project" value="UniProtKB-KW"/>
</dbReference>
<keyword evidence="1" id="KW-0488">Methylation</keyword>
<dbReference type="InterPro" id="IPR000878">
    <property type="entry name" value="4pyrrol_Mease"/>
</dbReference>
<dbReference type="AlphaFoldDB" id="A0A9P3G581"/>
<gene>
    <name evidence="4" type="ORF">PsYK624_045540</name>
</gene>
<dbReference type="EMBL" id="BPQB01000009">
    <property type="protein sequence ID" value="GJE88471.1"/>
    <property type="molecule type" value="Genomic_DNA"/>
</dbReference>
<dbReference type="InterPro" id="IPR014777">
    <property type="entry name" value="4pyrrole_Mease_sub1"/>
</dbReference>
<dbReference type="Proteomes" id="UP000703269">
    <property type="component" value="Unassembled WGS sequence"/>
</dbReference>
<dbReference type="Pfam" id="PF00590">
    <property type="entry name" value="TP_methylase"/>
    <property type="match status" value="1"/>
</dbReference>
<keyword evidence="4" id="KW-0808">Transferase</keyword>
<proteinExistence type="inferred from homology"/>
<name>A0A9P3G581_9APHY</name>
<accession>A0A9P3G581</accession>
<evidence type="ECO:0000259" key="3">
    <source>
        <dbReference type="Pfam" id="PF00590"/>
    </source>
</evidence>
<feature type="domain" description="Tetrapyrrole methylase" evidence="3">
    <location>
        <begin position="9"/>
        <end position="204"/>
    </location>
</feature>
<dbReference type="OrthoDB" id="4623364at2759"/>
<comment type="similarity">
    <text evidence="2">In the N-terminal section; belongs to the precorrin methyltransferase family.</text>
</comment>
<evidence type="ECO:0000256" key="1">
    <source>
        <dbReference type="ARBA" id="ARBA00022481"/>
    </source>
</evidence>
<evidence type="ECO:0000313" key="5">
    <source>
        <dbReference type="Proteomes" id="UP000703269"/>
    </source>
</evidence>
<evidence type="ECO:0000313" key="4">
    <source>
        <dbReference type="EMBL" id="GJE88471.1"/>
    </source>
</evidence>
<dbReference type="SUPFAM" id="SSF53790">
    <property type="entry name" value="Tetrapyrrole methylase"/>
    <property type="match status" value="1"/>
</dbReference>
<dbReference type="InterPro" id="IPR035996">
    <property type="entry name" value="4pyrrol_Methylase_sf"/>
</dbReference>
<dbReference type="CDD" id="cd19916">
    <property type="entry name" value="OphMA_like"/>
    <property type="match status" value="1"/>
</dbReference>
<comment type="caution">
    <text evidence="4">The sequence shown here is derived from an EMBL/GenBank/DDBJ whole genome shotgun (WGS) entry which is preliminary data.</text>
</comment>
<dbReference type="GO" id="GO:0008168">
    <property type="term" value="F:methyltransferase activity"/>
    <property type="evidence" value="ECO:0007669"/>
    <property type="project" value="UniProtKB-KW"/>
</dbReference>
<keyword evidence="4" id="KW-0489">Methyltransferase</keyword>
<dbReference type="Gene3D" id="3.40.1010.10">
    <property type="entry name" value="Cobalt-precorrin-4 Transmethylase, Domain 1"/>
    <property type="match status" value="1"/>
</dbReference>
<evidence type="ECO:0000256" key="2">
    <source>
        <dbReference type="ARBA" id="ARBA00035662"/>
    </source>
</evidence>
<keyword evidence="5" id="KW-1185">Reference proteome</keyword>
<protein>
    <submittedName>
        <fullName evidence="4">Tetrapyrrole methylase</fullName>
    </submittedName>
</protein>
<reference evidence="4 5" key="1">
    <citation type="submission" date="2021-08" db="EMBL/GenBank/DDBJ databases">
        <title>Draft Genome Sequence of Phanerochaete sordida strain YK-624.</title>
        <authorList>
            <person name="Mori T."/>
            <person name="Dohra H."/>
            <person name="Suzuki T."/>
            <person name="Kawagishi H."/>
            <person name="Hirai H."/>
        </authorList>
    </citation>
    <scope>NUCLEOTIDE SEQUENCE [LARGE SCALE GENOMIC DNA]</scope>
    <source>
        <strain evidence="4 5">YK-624</strain>
    </source>
</reference>
<organism evidence="4 5">
    <name type="scientific">Phanerochaete sordida</name>
    <dbReference type="NCBI Taxonomy" id="48140"/>
    <lineage>
        <taxon>Eukaryota</taxon>
        <taxon>Fungi</taxon>
        <taxon>Dikarya</taxon>
        <taxon>Basidiomycota</taxon>
        <taxon>Agaricomycotina</taxon>
        <taxon>Agaricomycetes</taxon>
        <taxon>Polyporales</taxon>
        <taxon>Phanerochaetaceae</taxon>
        <taxon>Phanerochaete</taxon>
    </lineage>
</organism>